<feature type="domain" description="Peptidase S9 prolyl oligopeptidase catalytic" evidence="4">
    <location>
        <begin position="492"/>
        <end position="697"/>
    </location>
</feature>
<sequence>MKKRITSEDIFQFKAPGDIKLSPDGRHMIFTLKELDKEKDENVTNLFLINIDTSETKQLTFSGKDSDASFSPDGKRVAFVSSRSEKAQIWILPLDGGETWCLKTKEAVQAPLIWTPDGKCLIYSASVFSHDSLDWVPYPGAPVKDRQRLKELSDKIHQEKEKDDNKKKENEVKIITRFSYRFDGQGYFGHVRNQIFTTPVPQTTPGDWEPKGQQLTKGDYDHSGPSLSPNGEYLVVSSRHTKDADMEQKVDLWLIHIPTGKSHLLYDSPGPTSNPSWSPCGNYIAFTGHDNQVGASTTMNLWLIDMRSFLVDINTKRKVVPINRETAKNLSKVLDRPIGGAGSDVGYRGGKAVVWGKDRIYFVITDHGAGQVYEIRLDKLDQFPTKILGDDNCSIVGIDAGENGIAYTFSSPEKAQEIYFKTRSGKTEQLTSFNKHFLEKVEIGEWEKFQYSSNDGEKLDGWLVFPPNYEPTEKYPLVLLIHGGPHGSYGPTFMFTAHQFAAQGYIIIYTNPRGSETYGQDFASHIDTKWGDQDYKDIMAGVDYVVDRKIIDEDRMFVHGWSYGGYMSCWIATQTDRFKAICAGASVTNMISGYGTSDITLADEYEYGGSPWEHTEHFKRHSPLGHVQNVTTPMMLMHGENDLRVAISQTEEFYIALKRLGKEAIMVRYPDEFHGLTRPVHQHDRFERIVSWFNYYADIT</sequence>
<keyword evidence="6" id="KW-1185">Reference proteome</keyword>
<evidence type="ECO:0000259" key="4">
    <source>
        <dbReference type="Pfam" id="PF00326"/>
    </source>
</evidence>
<dbReference type="InterPro" id="IPR011659">
    <property type="entry name" value="WD40"/>
</dbReference>
<feature type="region of interest" description="Disordered" evidence="3">
    <location>
        <begin position="199"/>
        <end position="227"/>
    </location>
</feature>
<dbReference type="InterPro" id="IPR001375">
    <property type="entry name" value="Peptidase_S9_cat"/>
</dbReference>
<keyword evidence="1" id="KW-0378">Hydrolase</keyword>
<gene>
    <name evidence="5" type="ORF">KS419_10445</name>
</gene>
<evidence type="ECO:0000313" key="6">
    <source>
        <dbReference type="Proteomes" id="UP000784880"/>
    </source>
</evidence>
<comment type="caution">
    <text evidence="5">The sequence shown here is derived from an EMBL/GenBank/DDBJ whole genome shotgun (WGS) entry which is preliminary data.</text>
</comment>
<keyword evidence="2" id="KW-0720">Serine protease</keyword>
<evidence type="ECO:0000256" key="1">
    <source>
        <dbReference type="ARBA" id="ARBA00022801"/>
    </source>
</evidence>
<evidence type="ECO:0000313" key="5">
    <source>
        <dbReference type="EMBL" id="MBU9712160.1"/>
    </source>
</evidence>
<keyword evidence="2" id="KW-0645">Protease</keyword>
<organism evidence="5 6">
    <name type="scientific">Evansella tamaricis</name>
    <dbReference type="NCBI Taxonomy" id="2069301"/>
    <lineage>
        <taxon>Bacteria</taxon>
        <taxon>Bacillati</taxon>
        <taxon>Bacillota</taxon>
        <taxon>Bacilli</taxon>
        <taxon>Bacillales</taxon>
        <taxon>Bacillaceae</taxon>
        <taxon>Evansella</taxon>
    </lineage>
</organism>
<dbReference type="Pfam" id="PF07676">
    <property type="entry name" value="PD40"/>
    <property type="match status" value="3"/>
</dbReference>
<dbReference type="Pfam" id="PF00326">
    <property type="entry name" value="Peptidase_S9"/>
    <property type="match status" value="1"/>
</dbReference>
<accession>A0ABS6JI70</accession>
<dbReference type="EMBL" id="JAHQCS010000094">
    <property type="protein sequence ID" value="MBU9712160.1"/>
    <property type="molecule type" value="Genomic_DNA"/>
</dbReference>
<dbReference type="RefSeq" id="WP_217066346.1">
    <property type="nucleotide sequence ID" value="NZ_JAHQCS010000094.1"/>
</dbReference>
<reference evidence="5 6" key="1">
    <citation type="submission" date="2021-06" db="EMBL/GenBank/DDBJ databases">
        <title>Bacillus sp. RD4P76, an endophyte from a halophyte.</title>
        <authorList>
            <person name="Sun J.-Q."/>
        </authorList>
    </citation>
    <scope>NUCLEOTIDE SEQUENCE [LARGE SCALE GENOMIC DNA]</scope>
    <source>
        <strain evidence="5 6">CGMCC 1.15917</strain>
    </source>
</reference>
<evidence type="ECO:0000256" key="3">
    <source>
        <dbReference type="SAM" id="MobiDB-lite"/>
    </source>
</evidence>
<evidence type="ECO:0000256" key="2">
    <source>
        <dbReference type="ARBA" id="ARBA00022825"/>
    </source>
</evidence>
<protein>
    <submittedName>
        <fullName evidence="5">S9 family peptidase</fullName>
    </submittedName>
</protein>
<name>A0ABS6JI70_9BACI</name>
<proteinExistence type="predicted"/>
<dbReference type="PANTHER" id="PTHR42776:SF27">
    <property type="entry name" value="DIPEPTIDYL PEPTIDASE FAMILY MEMBER 6"/>
    <property type="match status" value="1"/>
</dbReference>
<dbReference type="Proteomes" id="UP000784880">
    <property type="component" value="Unassembled WGS sequence"/>
</dbReference>
<dbReference type="PANTHER" id="PTHR42776">
    <property type="entry name" value="SERINE PEPTIDASE S9 FAMILY MEMBER"/>
    <property type="match status" value="1"/>
</dbReference>